<comment type="caution">
    <text evidence="1">The sequence shown here is derived from an EMBL/GenBank/DDBJ whole genome shotgun (WGS) entry which is preliminary data.</text>
</comment>
<dbReference type="Proteomes" id="UP000432727">
    <property type="component" value="Unassembled WGS sequence"/>
</dbReference>
<dbReference type="RefSeq" id="WP_160594783.1">
    <property type="nucleotide sequence ID" value="NZ_WTYI01000001.1"/>
</dbReference>
<gene>
    <name evidence="1" type="ORF">GRI34_03710</name>
</gene>
<reference evidence="1 2" key="1">
    <citation type="submission" date="2019-12" db="EMBL/GenBank/DDBJ databases">
        <title>Genomic-based taxomic classification of the family Erythrobacteraceae.</title>
        <authorList>
            <person name="Xu L."/>
        </authorList>
    </citation>
    <scope>NUCLEOTIDE SEQUENCE [LARGE SCALE GENOMIC DNA]</scope>
    <source>
        <strain evidence="1 2">JCM 12189</strain>
    </source>
</reference>
<accession>A0A6I4TLT9</accession>
<evidence type="ECO:0000313" key="1">
    <source>
        <dbReference type="EMBL" id="MXO95523.1"/>
    </source>
</evidence>
<proteinExistence type="predicted"/>
<sequence>MRIRPQQLRVFAAIAMQRVSERDLRTTHEIIQGLSPVSFIDLIRDLEDEIENSLNVSFESKEERGFAGSEFSSLYMELDRIRRKDLKVPVASFVELLSEALRKDPSVELSSLPPFDPRRGLQAWIKRLIKAVDDHQIYQAVMYLRDRSGREDAGSAWKLR</sequence>
<protein>
    <submittedName>
        <fullName evidence="1">Uncharacterized protein</fullName>
    </submittedName>
</protein>
<organism evidence="1 2">
    <name type="scientific">Qipengyuania aquimaris</name>
    <dbReference type="NCBI Taxonomy" id="255984"/>
    <lineage>
        <taxon>Bacteria</taxon>
        <taxon>Pseudomonadati</taxon>
        <taxon>Pseudomonadota</taxon>
        <taxon>Alphaproteobacteria</taxon>
        <taxon>Sphingomonadales</taxon>
        <taxon>Erythrobacteraceae</taxon>
        <taxon>Qipengyuania</taxon>
    </lineage>
</organism>
<keyword evidence="2" id="KW-1185">Reference proteome</keyword>
<dbReference type="EMBL" id="WTYI01000001">
    <property type="protein sequence ID" value="MXO95523.1"/>
    <property type="molecule type" value="Genomic_DNA"/>
</dbReference>
<dbReference type="OrthoDB" id="9892830at2"/>
<name>A0A6I4TLT9_9SPHN</name>
<dbReference type="AlphaFoldDB" id="A0A6I4TLT9"/>
<evidence type="ECO:0000313" key="2">
    <source>
        <dbReference type="Proteomes" id="UP000432727"/>
    </source>
</evidence>